<dbReference type="SUPFAM" id="SSF48179">
    <property type="entry name" value="6-phosphogluconate dehydrogenase C-terminal domain-like"/>
    <property type="match status" value="2"/>
</dbReference>
<dbReference type="PANTHER" id="PTHR23309">
    <property type="entry name" value="3-HYDROXYACYL-COA DEHYROGENASE"/>
    <property type="match status" value="1"/>
</dbReference>
<evidence type="ECO:0000256" key="6">
    <source>
        <dbReference type="ARBA" id="ARBA00023027"/>
    </source>
</evidence>
<evidence type="ECO:0000256" key="5">
    <source>
        <dbReference type="ARBA" id="ARBA00023002"/>
    </source>
</evidence>
<evidence type="ECO:0000256" key="4">
    <source>
        <dbReference type="ARBA" id="ARBA00022963"/>
    </source>
</evidence>
<dbReference type="Pfam" id="PF00378">
    <property type="entry name" value="ECH_1"/>
    <property type="match status" value="1"/>
</dbReference>
<feature type="domain" description="3-hydroxyacyl-CoA dehydrogenase C-terminal" evidence="13">
    <location>
        <begin position="477"/>
        <end position="570"/>
    </location>
</feature>
<comment type="subcellular location">
    <subcellularLocation>
        <location evidence="1">Peroxisome</location>
    </subcellularLocation>
</comment>
<evidence type="ECO:0000259" key="13">
    <source>
        <dbReference type="Pfam" id="PF00725"/>
    </source>
</evidence>
<keyword evidence="4" id="KW-0442">Lipid degradation</keyword>
<organism evidence="15 16">
    <name type="scientific">Devosia honganensis</name>
    <dbReference type="NCBI Taxonomy" id="1610527"/>
    <lineage>
        <taxon>Bacteria</taxon>
        <taxon>Pseudomonadati</taxon>
        <taxon>Pseudomonadota</taxon>
        <taxon>Alphaproteobacteria</taxon>
        <taxon>Hyphomicrobiales</taxon>
        <taxon>Devosiaceae</taxon>
        <taxon>Devosia</taxon>
    </lineage>
</organism>
<proteinExistence type="predicted"/>
<evidence type="ECO:0000259" key="14">
    <source>
        <dbReference type="Pfam" id="PF02737"/>
    </source>
</evidence>
<dbReference type="SUPFAM" id="SSF51735">
    <property type="entry name" value="NAD(P)-binding Rossmann-fold domains"/>
    <property type="match status" value="1"/>
</dbReference>
<keyword evidence="5" id="KW-0560">Oxidoreductase</keyword>
<keyword evidence="8" id="KW-0576">Peroxisome</keyword>
<dbReference type="Gene3D" id="1.10.1040.50">
    <property type="match status" value="1"/>
</dbReference>
<protein>
    <submittedName>
        <fullName evidence="15">3-hydroxyacyl-CoA dehydrogenase NAD-binding domain-containing protein</fullName>
    </submittedName>
</protein>
<reference evidence="16" key="1">
    <citation type="journal article" date="2019" name="Int. J. Syst. Evol. Microbiol.">
        <title>The Global Catalogue of Microorganisms (GCM) 10K type strain sequencing project: providing services to taxonomists for standard genome sequencing and annotation.</title>
        <authorList>
            <consortium name="The Broad Institute Genomics Platform"/>
            <consortium name="The Broad Institute Genome Sequencing Center for Infectious Disease"/>
            <person name="Wu L."/>
            <person name="Ma J."/>
        </authorList>
    </citation>
    <scope>NUCLEOTIDE SEQUENCE [LARGE SCALE GENOMIC DNA]</scope>
    <source>
        <strain evidence="16">KCTC 42281</strain>
    </source>
</reference>
<dbReference type="InterPro" id="IPR008927">
    <property type="entry name" value="6-PGluconate_DH-like_C_sf"/>
</dbReference>
<feature type="domain" description="3-hydroxyacyl-CoA dehydrogenase NAD binding" evidence="14">
    <location>
        <begin position="297"/>
        <end position="472"/>
    </location>
</feature>
<evidence type="ECO:0000256" key="12">
    <source>
        <dbReference type="ARBA" id="ARBA00049556"/>
    </source>
</evidence>
<evidence type="ECO:0000256" key="11">
    <source>
        <dbReference type="ARBA" id="ARBA00023268"/>
    </source>
</evidence>
<dbReference type="InterPro" id="IPR006176">
    <property type="entry name" value="3-OHacyl-CoA_DH_NAD-bd"/>
</dbReference>
<evidence type="ECO:0000313" key="15">
    <source>
        <dbReference type="EMBL" id="MFC3704246.1"/>
    </source>
</evidence>
<evidence type="ECO:0000313" key="16">
    <source>
        <dbReference type="Proteomes" id="UP001595613"/>
    </source>
</evidence>
<evidence type="ECO:0000256" key="9">
    <source>
        <dbReference type="ARBA" id="ARBA00023235"/>
    </source>
</evidence>
<keyword evidence="9" id="KW-0413">Isomerase</keyword>
<comment type="catalytic activity">
    <reaction evidence="12">
        <text>a (3S)-3-hydroxyacyl-CoA + NAD(+) = a 3-oxoacyl-CoA + NADH + H(+)</text>
        <dbReference type="Rhea" id="RHEA:22432"/>
        <dbReference type="ChEBI" id="CHEBI:15378"/>
        <dbReference type="ChEBI" id="CHEBI:57318"/>
        <dbReference type="ChEBI" id="CHEBI:57540"/>
        <dbReference type="ChEBI" id="CHEBI:57945"/>
        <dbReference type="ChEBI" id="CHEBI:90726"/>
        <dbReference type="EC" id="1.1.1.35"/>
    </reaction>
</comment>
<dbReference type="Pfam" id="PF02737">
    <property type="entry name" value="3HCDH_N"/>
    <property type="match status" value="1"/>
</dbReference>
<evidence type="ECO:0000256" key="8">
    <source>
        <dbReference type="ARBA" id="ARBA00023140"/>
    </source>
</evidence>
<dbReference type="Gene3D" id="3.40.50.720">
    <property type="entry name" value="NAD(P)-binding Rossmann-like Domain"/>
    <property type="match status" value="1"/>
</dbReference>
<dbReference type="Gene3D" id="3.90.226.10">
    <property type="entry name" value="2-enoyl-CoA Hydratase, Chain A, domain 1"/>
    <property type="match status" value="1"/>
</dbReference>
<dbReference type="Pfam" id="PF00725">
    <property type="entry name" value="3HCDH"/>
    <property type="match status" value="1"/>
</dbReference>
<name>A0ABV7WY84_9HYPH</name>
<keyword evidence="7" id="KW-0443">Lipid metabolism</keyword>
<dbReference type="InterPro" id="IPR006108">
    <property type="entry name" value="3HC_DH_C"/>
</dbReference>
<dbReference type="InterPro" id="IPR001753">
    <property type="entry name" value="Enoyl-CoA_hydra/iso"/>
</dbReference>
<keyword evidence="6" id="KW-0520">NAD</keyword>
<dbReference type="InterPro" id="IPR036291">
    <property type="entry name" value="NAD(P)-bd_dom_sf"/>
</dbReference>
<dbReference type="InterPro" id="IPR029045">
    <property type="entry name" value="ClpP/crotonase-like_dom_sf"/>
</dbReference>
<gene>
    <name evidence="15" type="ORF">ACFOOL_05685</name>
</gene>
<dbReference type="SUPFAM" id="SSF52096">
    <property type="entry name" value="ClpP/crotonase"/>
    <property type="match status" value="1"/>
</dbReference>
<dbReference type="CDD" id="cd06558">
    <property type="entry name" value="crotonase-like"/>
    <property type="match status" value="1"/>
</dbReference>
<dbReference type="EMBL" id="JBHRYD010000001">
    <property type="protein sequence ID" value="MFC3704246.1"/>
    <property type="molecule type" value="Genomic_DNA"/>
</dbReference>
<dbReference type="Proteomes" id="UP001595613">
    <property type="component" value="Unassembled WGS sequence"/>
</dbReference>
<accession>A0ABV7WY84</accession>
<evidence type="ECO:0000256" key="3">
    <source>
        <dbReference type="ARBA" id="ARBA00022832"/>
    </source>
</evidence>
<comment type="caution">
    <text evidence="15">The sequence shown here is derived from an EMBL/GenBank/DDBJ whole genome shotgun (WGS) entry which is preliminary data.</text>
</comment>
<evidence type="ECO:0000256" key="10">
    <source>
        <dbReference type="ARBA" id="ARBA00023239"/>
    </source>
</evidence>
<keyword evidence="16" id="KW-1185">Reference proteome</keyword>
<keyword evidence="3" id="KW-0276">Fatty acid metabolism</keyword>
<dbReference type="RefSeq" id="WP_380095682.1">
    <property type="nucleotide sequence ID" value="NZ_JBHRYD010000001.1"/>
</dbReference>
<evidence type="ECO:0000256" key="7">
    <source>
        <dbReference type="ARBA" id="ARBA00023098"/>
    </source>
</evidence>
<evidence type="ECO:0000256" key="2">
    <source>
        <dbReference type="ARBA" id="ARBA00005005"/>
    </source>
</evidence>
<evidence type="ECO:0000256" key="1">
    <source>
        <dbReference type="ARBA" id="ARBA00004275"/>
    </source>
</evidence>
<comment type="pathway">
    <text evidence="2">Lipid metabolism; fatty acid beta-oxidation.</text>
</comment>
<keyword evidence="11" id="KW-0511">Multifunctional enzyme</keyword>
<keyword evidence="10" id="KW-0456">Lyase</keyword>
<sequence>MTEIRYSAAAIPTSPAVWLDRRGDAAVIIIDNPPVNASSAAVRQGLMAALRQVGAEASCVVVAGAGRTFIVGSDIKEFGKALPPPELPEVLAAIEACPVPVIAAIHGAALGGGYELALACDWRIAAPGATVGLPEVGLGMIPGAGGTQRLPRLVGLPRGIEIIASSRRVPASEALELGMIDALAGEDLVGDAIAFLAGRGKRLAARLTPPPAGPDEIEAAAAAALARGRGRECVKEAIAAVRLIETTPVEEALRLERAAFQRLRVGEEATALRYNFFAERAAAKPPVADAPRSIGSAGVVGAGTMGAGIAAVLLAAGLPVTLVDSDAAALDRARQAIGSTLADLERLGKLAGSSAAERLSGLDSGPEVERLGGADLVIEAVFEDMEIKTGVISRLGDVLKDGAILATNTSYLDIEALAAASGRPENFLGLHFFAPVPRMKLLEIVQCEATAAPVLATAFALAKRIGKLPVLARPGEGFIGNRIYARYRAQCEYALDDGALPQEIDAAATGLGFAMGLFAVSDISGLDIAWRLRRSKAASRDPRERYVTLPDAVCELGRLGRKTNAGWYDYDDKGGPRPSDVVTGLVRANAARHGRPAPDARTIADAILGAIVNEAALIVEEGIARSAEDIDVVLTNGYGFSKSRGGPLFQAALMENRRVEAMVELAANRAGWGFRRGDVAALLAPLRDRD</sequence>